<gene>
    <name evidence="2" type="ORF">CTI12_AA626660</name>
</gene>
<dbReference type="EMBL" id="PKPP01026643">
    <property type="protein sequence ID" value="PWA29889.1"/>
    <property type="molecule type" value="Genomic_DNA"/>
</dbReference>
<evidence type="ECO:0000313" key="2">
    <source>
        <dbReference type="EMBL" id="PWA29889.1"/>
    </source>
</evidence>
<feature type="domain" description="PB1-like" evidence="1">
    <location>
        <begin position="3"/>
        <end position="78"/>
    </location>
</feature>
<name>A0A2U1KA60_ARTAN</name>
<evidence type="ECO:0000259" key="1">
    <source>
        <dbReference type="Pfam" id="PF26130"/>
    </source>
</evidence>
<organism evidence="2 3">
    <name type="scientific">Artemisia annua</name>
    <name type="common">Sweet wormwood</name>
    <dbReference type="NCBI Taxonomy" id="35608"/>
    <lineage>
        <taxon>Eukaryota</taxon>
        <taxon>Viridiplantae</taxon>
        <taxon>Streptophyta</taxon>
        <taxon>Embryophyta</taxon>
        <taxon>Tracheophyta</taxon>
        <taxon>Spermatophyta</taxon>
        <taxon>Magnoliopsida</taxon>
        <taxon>eudicotyledons</taxon>
        <taxon>Gunneridae</taxon>
        <taxon>Pentapetalae</taxon>
        <taxon>asterids</taxon>
        <taxon>campanulids</taxon>
        <taxon>Asterales</taxon>
        <taxon>Asteraceae</taxon>
        <taxon>Asteroideae</taxon>
        <taxon>Anthemideae</taxon>
        <taxon>Artemisiinae</taxon>
        <taxon>Artemisia</taxon>
    </lineage>
</organism>
<reference evidence="2 3" key="1">
    <citation type="journal article" date="2018" name="Mol. Plant">
        <title>The genome of Artemisia annua provides insight into the evolution of Asteraceae family and artemisinin biosynthesis.</title>
        <authorList>
            <person name="Shen Q."/>
            <person name="Zhang L."/>
            <person name="Liao Z."/>
            <person name="Wang S."/>
            <person name="Yan T."/>
            <person name="Shi P."/>
            <person name="Liu M."/>
            <person name="Fu X."/>
            <person name="Pan Q."/>
            <person name="Wang Y."/>
            <person name="Lv Z."/>
            <person name="Lu X."/>
            <person name="Zhang F."/>
            <person name="Jiang W."/>
            <person name="Ma Y."/>
            <person name="Chen M."/>
            <person name="Hao X."/>
            <person name="Li L."/>
            <person name="Tang Y."/>
            <person name="Lv G."/>
            <person name="Zhou Y."/>
            <person name="Sun X."/>
            <person name="Brodelius P.E."/>
            <person name="Rose J.K.C."/>
            <person name="Tang K."/>
        </authorList>
    </citation>
    <scope>NUCLEOTIDE SEQUENCE [LARGE SCALE GENOMIC DNA]</scope>
    <source>
        <strain evidence="3">cv. Huhao1</strain>
        <tissue evidence="2">Leaf</tissue>
    </source>
</reference>
<keyword evidence="3" id="KW-1185">Reference proteome</keyword>
<accession>A0A2U1KA60</accession>
<dbReference type="AlphaFoldDB" id="A0A2U1KA60"/>
<proteinExistence type="predicted"/>
<dbReference type="Pfam" id="PF26130">
    <property type="entry name" value="PB1-like"/>
    <property type="match status" value="1"/>
</dbReference>
<sequence length="86" mass="10094">MGDITVNLYHDWVFVPNPLKYMEGQCQVINDVRFEEMPIGELFELVKRLVLNPPHRLYYCVPGTTLTRGISELKTDDDDYFYEGSF</sequence>
<dbReference type="Proteomes" id="UP000245207">
    <property type="component" value="Unassembled WGS sequence"/>
</dbReference>
<comment type="caution">
    <text evidence="2">The sequence shown here is derived from an EMBL/GenBank/DDBJ whole genome shotgun (WGS) entry which is preliminary data.</text>
</comment>
<protein>
    <recommendedName>
        <fullName evidence="1">PB1-like domain-containing protein</fullName>
    </recommendedName>
</protein>
<evidence type="ECO:0000313" key="3">
    <source>
        <dbReference type="Proteomes" id="UP000245207"/>
    </source>
</evidence>
<dbReference type="InterPro" id="IPR058594">
    <property type="entry name" value="PB1-like_dom_pln"/>
</dbReference>